<gene>
    <name evidence="1" type="ORF">KXJ70_17010</name>
</gene>
<organism evidence="1 2">
    <name type="scientific">Zhongshania aquimaris</name>
    <dbReference type="NCBI Taxonomy" id="2857107"/>
    <lineage>
        <taxon>Bacteria</taxon>
        <taxon>Pseudomonadati</taxon>
        <taxon>Pseudomonadota</taxon>
        <taxon>Gammaproteobacteria</taxon>
        <taxon>Cellvibrionales</taxon>
        <taxon>Spongiibacteraceae</taxon>
        <taxon>Zhongshania</taxon>
    </lineage>
</organism>
<name>A0ABS6VVY6_9GAMM</name>
<evidence type="ECO:0000313" key="1">
    <source>
        <dbReference type="EMBL" id="MBW2942500.1"/>
    </source>
</evidence>
<dbReference type="RefSeq" id="WP_219044747.1">
    <property type="nucleotide sequence ID" value="NZ_JAHWDQ010000006.1"/>
</dbReference>
<evidence type="ECO:0000313" key="2">
    <source>
        <dbReference type="Proteomes" id="UP001166291"/>
    </source>
</evidence>
<evidence type="ECO:0008006" key="3">
    <source>
        <dbReference type="Google" id="ProtNLM"/>
    </source>
</evidence>
<dbReference type="Proteomes" id="UP001166291">
    <property type="component" value="Unassembled WGS sequence"/>
</dbReference>
<keyword evidence="2" id="KW-1185">Reference proteome</keyword>
<accession>A0ABS6VVY6</accession>
<proteinExistence type="predicted"/>
<reference evidence="1" key="1">
    <citation type="submission" date="2021-07" db="EMBL/GenBank/DDBJ databases">
        <title>Zhongshania sp. CAU 1632 isolated from seawater.</title>
        <authorList>
            <person name="Kim W."/>
        </authorList>
    </citation>
    <scope>NUCLEOTIDE SEQUENCE</scope>
    <source>
        <strain evidence="1">CAU 1632</strain>
    </source>
</reference>
<dbReference type="EMBL" id="JAHWDQ010000006">
    <property type="protein sequence ID" value="MBW2942500.1"/>
    <property type="molecule type" value="Genomic_DNA"/>
</dbReference>
<protein>
    <recommendedName>
        <fullName evidence="3">Aminoglycoside phosphotransferase domain-containing protein</fullName>
    </recommendedName>
</protein>
<comment type="caution">
    <text evidence="1">The sequence shown here is derived from an EMBL/GenBank/DDBJ whole genome shotgun (WGS) entry which is preliminary data.</text>
</comment>
<sequence length="422" mass="46687">MVAKGQWLRGDFLGVDIPADIDALMLGGVDFLNRAMSAAGTLEDGNAIAGIAGCEPCLGGSTGQKVILELEFARPPKTMDRRIFVKFSRDFSDPIRDAAKTQLEAEVKLGLLSNSPDFPIAVPRCYFADYHLASGTGIIINQCVGFGRDGIEPLYEKCLDYTIPQVLAHYQAIIKALAQLAGAQKSEKLAAAEALFPYRPESQSFAAPIRYTEAQLQRRLEKLADFAKAYPQFLPAKFTQPACIELLRNSLPHILSQEKTIKTQLSQPGDYIALMHWNANIDNAWFWSDSAGQLRCGLMDWGGVSQMNIGLALWGALSAAESELWEQDLDNLLAMFIDEYRRAGGPLLTHTRLKQDLVGSALVMGLSWLMDAPALILREIPNLATVKDRCDPRFSRCESARTQLQMLINFLNLWQIFIGEVS</sequence>